<evidence type="ECO:0000313" key="7">
    <source>
        <dbReference type="RefSeq" id="XP_033578488.1"/>
    </source>
</evidence>
<dbReference type="AlphaFoldDB" id="A0A6A6YU22"/>
<comment type="caution">
    <text evidence="2">Lacks conserved residue(s) required for the propagation of feature annotation.</text>
</comment>
<feature type="disulfide bond" evidence="2">
    <location>
        <begin position="36"/>
        <end position="50"/>
    </location>
</feature>
<evidence type="ECO:0000313" key="5">
    <source>
        <dbReference type="EMBL" id="KAF2811524.1"/>
    </source>
</evidence>
<sequence length="63" mass="6397">CSSSAHAKSSQPVSNNGRCGAGFGGTTCLGSKWGNCCSDCFHCGSTPEYCAPPKCQLGYGLCN</sequence>
<evidence type="ECO:0000259" key="4">
    <source>
        <dbReference type="PROSITE" id="PS50941"/>
    </source>
</evidence>
<organism evidence="5">
    <name type="scientific">Mytilinidion resinicola</name>
    <dbReference type="NCBI Taxonomy" id="574789"/>
    <lineage>
        <taxon>Eukaryota</taxon>
        <taxon>Fungi</taxon>
        <taxon>Dikarya</taxon>
        <taxon>Ascomycota</taxon>
        <taxon>Pezizomycotina</taxon>
        <taxon>Dothideomycetes</taxon>
        <taxon>Pleosporomycetidae</taxon>
        <taxon>Mytilinidiales</taxon>
        <taxon>Mytilinidiaceae</taxon>
        <taxon>Mytilinidion</taxon>
    </lineage>
</organism>
<feature type="non-terminal residue" evidence="5">
    <location>
        <position position="1"/>
    </location>
</feature>
<keyword evidence="2" id="KW-1015">Disulfide bond</keyword>
<gene>
    <name evidence="5 7" type="ORF">BDZ99DRAFT_359085</name>
</gene>
<dbReference type="GO" id="GO:0008061">
    <property type="term" value="F:chitin binding"/>
    <property type="evidence" value="ECO:0007669"/>
    <property type="project" value="UniProtKB-UniRule"/>
</dbReference>
<dbReference type="SUPFAM" id="SSF57016">
    <property type="entry name" value="Plant lectins/antimicrobial peptides"/>
    <property type="match status" value="1"/>
</dbReference>
<accession>A0A6A6YU22</accession>
<feature type="compositionally biased region" description="Polar residues" evidence="3">
    <location>
        <begin position="1"/>
        <end position="17"/>
    </location>
</feature>
<name>A0A6A6YU22_9PEZI</name>
<evidence type="ECO:0000313" key="6">
    <source>
        <dbReference type="Proteomes" id="UP000504636"/>
    </source>
</evidence>
<keyword evidence="6" id="KW-1185">Reference proteome</keyword>
<proteinExistence type="predicted"/>
<dbReference type="PROSITE" id="PS50941">
    <property type="entry name" value="CHIT_BIND_I_2"/>
    <property type="match status" value="1"/>
</dbReference>
<reference evidence="7" key="3">
    <citation type="submission" date="2025-04" db="UniProtKB">
        <authorList>
            <consortium name="RefSeq"/>
        </authorList>
    </citation>
    <scope>IDENTIFICATION</scope>
    <source>
        <strain evidence="7">CBS 304.34</strain>
    </source>
</reference>
<dbReference type="GeneID" id="54455547"/>
<feature type="non-terminal residue" evidence="5">
    <location>
        <position position="63"/>
    </location>
</feature>
<dbReference type="EMBL" id="MU003698">
    <property type="protein sequence ID" value="KAF2811524.1"/>
    <property type="molecule type" value="Genomic_DNA"/>
</dbReference>
<dbReference type="InterPro" id="IPR036861">
    <property type="entry name" value="Endochitinase-like_sf"/>
</dbReference>
<evidence type="ECO:0000256" key="2">
    <source>
        <dbReference type="PROSITE-ProRule" id="PRU00261"/>
    </source>
</evidence>
<feature type="domain" description="Chitin-binding type-1" evidence="4">
    <location>
        <begin position="16"/>
        <end position="63"/>
    </location>
</feature>
<reference evidence="7" key="2">
    <citation type="submission" date="2020-04" db="EMBL/GenBank/DDBJ databases">
        <authorList>
            <consortium name="NCBI Genome Project"/>
        </authorList>
    </citation>
    <scope>NUCLEOTIDE SEQUENCE</scope>
    <source>
        <strain evidence="7">CBS 304.34</strain>
    </source>
</reference>
<dbReference type="InterPro" id="IPR001002">
    <property type="entry name" value="Chitin-bd_1"/>
</dbReference>
<keyword evidence="1 2" id="KW-0147">Chitin-binding</keyword>
<dbReference type="Gene3D" id="3.30.60.10">
    <property type="entry name" value="Endochitinase-like"/>
    <property type="match status" value="1"/>
</dbReference>
<dbReference type="OrthoDB" id="5985073at2759"/>
<dbReference type="Proteomes" id="UP000504636">
    <property type="component" value="Unplaced"/>
</dbReference>
<feature type="region of interest" description="Disordered" evidence="3">
    <location>
        <begin position="1"/>
        <end position="21"/>
    </location>
</feature>
<evidence type="ECO:0000256" key="1">
    <source>
        <dbReference type="ARBA" id="ARBA00022669"/>
    </source>
</evidence>
<evidence type="ECO:0000256" key="3">
    <source>
        <dbReference type="SAM" id="MobiDB-lite"/>
    </source>
</evidence>
<reference evidence="5 7" key="1">
    <citation type="journal article" date="2020" name="Stud. Mycol.">
        <title>101 Dothideomycetes genomes: a test case for predicting lifestyles and emergence of pathogens.</title>
        <authorList>
            <person name="Haridas S."/>
            <person name="Albert R."/>
            <person name="Binder M."/>
            <person name="Bloem J."/>
            <person name="Labutti K."/>
            <person name="Salamov A."/>
            <person name="Andreopoulos B."/>
            <person name="Baker S."/>
            <person name="Barry K."/>
            <person name="Bills G."/>
            <person name="Bluhm B."/>
            <person name="Cannon C."/>
            <person name="Castanera R."/>
            <person name="Culley D."/>
            <person name="Daum C."/>
            <person name="Ezra D."/>
            <person name="Gonzalez J."/>
            <person name="Henrissat B."/>
            <person name="Kuo A."/>
            <person name="Liang C."/>
            <person name="Lipzen A."/>
            <person name="Lutzoni F."/>
            <person name="Magnuson J."/>
            <person name="Mondo S."/>
            <person name="Nolan M."/>
            <person name="Ohm R."/>
            <person name="Pangilinan J."/>
            <person name="Park H.-J."/>
            <person name="Ramirez L."/>
            <person name="Alfaro M."/>
            <person name="Sun H."/>
            <person name="Tritt A."/>
            <person name="Yoshinaga Y."/>
            <person name="Zwiers L.-H."/>
            <person name="Turgeon B."/>
            <person name="Goodwin S."/>
            <person name="Spatafora J."/>
            <person name="Crous P."/>
            <person name="Grigoriev I."/>
        </authorList>
    </citation>
    <scope>NUCLEOTIDE SEQUENCE</scope>
    <source>
        <strain evidence="5 7">CBS 304.34</strain>
    </source>
</reference>
<protein>
    <recommendedName>
        <fullName evidence="4">Chitin-binding type-1 domain-containing protein</fullName>
    </recommendedName>
</protein>
<dbReference type="RefSeq" id="XP_033578488.1">
    <property type="nucleotide sequence ID" value="XM_033714654.1"/>
</dbReference>